<dbReference type="GO" id="GO:0030246">
    <property type="term" value="F:carbohydrate binding"/>
    <property type="evidence" value="ECO:0007669"/>
    <property type="project" value="InterPro"/>
</dbReference>
<dbReference type="GO" id="GO:0016853">
    <property type="term" value="F:isomerase activity"/>
    <property type="evidence" value="ECO:0007669"/>
    <property type="project" value="InterPro"/>
</dbReference>
<reference evidence="1" key="2">
    <citation type="submission" date="2021-04" db="EMBL/GenBank/DDBJ databases">
        <authorList>
            <person name="Gilroy R."/>
        </authorList>
    </citation>
    <scope>NUCLEOTIDE SEQUENCE</scope>
    <source>
        <strain evidence="1">2239</strain>
    </source>
</reference>
<gene>
    <name evidence="1" type="ORF">H9865_09005</name>
</gene>
<dbReference type="InterPro" id="IPR008183">
    <property type="entry name" value="Aldose_1/G6P_1-epimerase"/>
</dbReference>
<protein>
    <submittedName>
        <fullName evidence="1">Aldose 1-epimerase family protein</fullName>
    </submittedName>
</protein>
<dbReference type="GO" id="GO:0005975">
    <property type="term" value="P:carbohydrate metabolic process"/>
    <property type="evidence" value="ECO:0007669"/>
    <property type="project" value="InterPro"/>
</dbReference>
<dbReference type="InterPro" id="IPR037481">
    <property type="entry name" value="LacX"/>
</dbReference>
<comment type="caution">
    <text evidence="1">The sequence shown here is derived from an EMBL/GenBank/DDBJ whole genome shotgun (WGS) entry which is preliminary data.</text>
</comment>
<evidence type="ECO:0000313" key="2">
    <source>
        <dbReference type="Proteomes" id="UP000824193"/>
    </source>
</evidence>
<dbReference type="Gene3D" id="2.70.98.10">
    <property type="match status" value="1"/>
</dbReference>
<dbReference type="Proteomes" id="UP000824193">
    <property type="component" value="Unassembled WGS sequence"/>
</dbReference>
<dbReference type="CDD" id="cd09024">
    <property type="entry name" value="Aldose_epim_lacX"/>
    <property type="match status" value="1"/>
</dbReference>
<dbReference type="InterPro" id="IPR014718">
    <property type="entry name" value="GH-type_carb-bd"/>
</dbReference>
<dbReference type="PANTHER" id="PTHR11122:SF13">
    <property type="entry name" value="GLUCOSE-6-PHOSPHATE 1-EPIMERASE"/>
    <property type="match status" value="1"/>
</dbReference>
<sequence length="293" mass="32467">MRYTVENEFLRVEVDSLGAELASVVDKASGAEMLWQGDPAVWPRRAPILFPYCGKLVNGSFTVEGKQYAGGQHGFARDLEHEFLGCDGTALRFRLTSSAETLALFPFDFVLESTYALEGRTLRHTLAVTNTGAKELRFGIGYHPGFNLPFDDKHTTADYELRFDTPQTPIVQDVEAGFLTGGTHPMMENSQVIPMDDRMFDNDSICMGSLSAKTLCLVEKDTGRRISFDIEGYPYTLIWSAVGDPKLHFLCVEPWCSLQDKADASGDWADKPCAAALAPGQKWDTALAITFQR</sequence>
<accession>A0A9D1V519</accession>
<dbReference type="Pfam" id="PF01263">
    <property type="entry name" value="Aldose_epim"/>
    <property type="match status" value="1"/>
</dbReference>
<dbReference type="AlphaFoldDB" id="A0A9D1V519"/>
<organism evidence="1 2">
    <name type="scientific">Candidatus Allofournierella pullicola</name>
    <dbReference type="NCBI Taxonomy" id="2838596"/>
    <lineage>
        <taxon>Bacteria</taxon>
        <taxon>Bacillati</taxon>
        <taxon>Bacillota</taxon>
        <taxon>Clostridia</taxon>
        <taxon>Eubacteriales</taxon>
        <taxon>Oscillospiraceae</taxon>
        <taxon>Allofournierella</taxon>
    </lineage>
</organism>
<evidence type="ECO:0000313" key="1">
    <source>
        <dbReference type="EMBL" id="HIX06215.1"/>
    </source>
</evidence>
<reference evidence="1" key="1">
    <citation type="journal article" date="2021" name="PeerJ">
        <title>Extensive microbial diversity within the chicken gut microbiome revealed by metagenomics and culture.</title>
        <authorList>
            <person name="Gilroy R."/>
            <person name="Ravi A."/>
            <person name="Getino M."/>
            <person name="Pursley I."/>
            <person name="Horton D.L."/>
            <person name="Alikhan N.F."/>
            <person name="Baker D."/>
            <person name="Gharbi K."/>
            <person name="Hall N."/>
            <person name="Watson M."/>
            <person name="Adriaenssens E.M."/>
            <person name="Foster-Nyarko E."/>
            <person name="Jarju S."/>
            <person name="Secka A."/>
            <person name="Antonio M."/>
            <person name="Oren A."/>
            <person name="Chaudhuri R.R."/>
            <person name="La Ragione R."/>
            <person name="Hildebrand F."/>
            <person name="Pallen M.J."/>
        </authorList>
    </citation>
    <scope>NUCLEOTIDE SEQUENCE</scope>
    <source>
        <strain evidence="1">2239</strain>
    </source>
</reference>
<dbReference type="InterPro" id="IPR011013">
    <property type="entry name" value="Gal_mutarotase_sf_dom"/>
</dbReference>
<dbReference type="SUPFAM" id="SSF74650">
    <property type="entry name" value="Galactose mutarotase-like"/>
    <property type="match status" value="1"/>
</dbReference>
<dbReference type="PANTHER" id="PTHR11122">
    <property type="entry name" value="APOSPORY-ASSOCIATED PROTEIN C-RELATED"/>
    <property type="match status" value="1"/>
</dbReference>
<name>A0A9D1V519_9FIRM</name>
<dbReference type="EMBL" id="DXFW01000028">
    <property type="protein sequence ID" value="HIX06215.1"/>
    <property type="molecule type" value="Genomic_DNA"/>
</dbReference>
<proteinExistence type="predicted"/>